<dbReference type="InterPro" id="IPR003660">
    <property type="entry name" value="HAMP_dom"/>
</dbReference>
<keyword evidence="6" id="KW-0472">Membrane</keyword>
<feature type="compositionally biased region" description="Low complexity" evidence="5">
    <location>
        <begin position="445"/>
        <end position="456"/>
    </location>
</feature>
<feature type="transmembrane region" description="Helical" evidence="6">
    <location>
        <begin position="15"/>
        <end position="36"/>
    </location>
</feature>
<gene>
    <name evidence="9" type="ORF">H7F53_02680</name>
</gene>
<name>A0A7X1FWC5_9SPHN</name>
<reference evidence="9 10" key="1">
    <citation type="submission" date="2020-08" db="EMBL/GenBank/DDBJ databases">
        <title>The genome sequence of type strain Novosphingobium piscinae KCTC 42194.</title>
        <authorList>
            <person name="Liu Y."/>
        </authorList>
    </citation>
    <scope>NUCLEOTIDE SEQUENCE [LARGE SCALE GENOMIC DNA]</scope>
    <source>
        <strain evidence="9 10">KCTC 42194</strain>
    </source>
</reference>
<evidence type="ECO:0000256" key="4">
    <source>
        <dbReference type="PROSITE-ProRule" id="PRU00284"/>
    </source>
</evidence>
<comment type="caution">
    <text evidence="9">The sequence shown here is derived from an EMBL/GenBank/DDBJ whole genome shotgun (WGS) entry which is preliminary data.</text>
</comment>
<dbReference type="GO" id="GO:0006935">
    <property type="term" value="P:chemotaxis"/>
    <property type="evidence" value="ECO:0007669"/>
    <property type="project" value="UniProtKB-KW"/>
</dbReference>
<organism evidence="9 10">
    <name type="scientific">Novosphingobium piscinae</name>
    <dbReference type="NCBI Taxonomy" id="1507448"/>
    <lineage>
        <taxon>Bacteria</taxon>
        <taxon>Pseudomonadati</taxon>
        <taxon>Pseudomonadota</taxon>
        <taxon>Alphaproteobacteria</taxon>
        <taxon>Sphingomonadales</taxon>
        <taxon>Sphingomonadaceae</taxon>
        <taxon>Novosphingobium</taxon>
    </lineage>
</organism>
<dbReference type="PROSITE" id="PS50111">
    <property type="entry name" value="CHEMOTAXIS_TRANSDUC_2"/>
    <property type="match status" value="1"/>
</dbReference>
<dbReference type="Pfam" id="PF00015">
    <property type="entry name" value="MCPsignal"/>
    <property type="match status" value="1"/>
</dbReference>
<comment type="similarity">
    <text evidence="3">Belongs to the methyl-accepting chemotaxis (MCP) protein family.</text>
</comment>
<keyword evidence="4" id="KW-0807">Transducer</keyword>
<feature type="domain" description="Methyl-accepting transducer" evidence="7">
    <location>
        <begin position="178"/>
        <end position="407"/>
    </location>
</feature>
<evidence type="ECO:0000256" key="2">
    <source>
        <dbReference type="ARBA" id="ARBA00022500"/>
    </source>
</evidence>
<dbReference type="EMBL" id="JACLAX010000002">
    <property type="protein sequence ID" value="MBC2668049.1"/>
    <property type="molecule type" value="Genomic_DNA"/>
</dbReference>
<dbReference type="InterPro" id="IPR004089">
    <property type="entry name" value="MCPsignal_dom"/>
</dbReference>
<dbReference type="SMART" id="SM00283">
    <property type="entry name" value="MA"/>
    <property type="match status" value="1"/>
</dbReference>
<evidence type="ECO:0000256" key="1">
    <source>
        <dbReference type="ARBA" id="ARBA00004370"/>
    </source>
</evidence>
<keyword evidence="6" id="KW-0812">Transmembrane</keyword>
<dbReference type="PROSITE" id="PS50885">
    <property type="entry name" value="HAMP"/>
    <property type="match status" value="1"/>
</dbReference>
<accession>A0A7X1FWC5</accession>
<dbReference type="Gene3D" id="1.10.287.950">
    <property type="entry name" value="Methyl-accepting chemotaxis protein"/>
    <property type="match status" value="1"/>
</dbReference>
<comment type="subcellular location">
    <subcellularLocation>
        <location evidence="1">Membrane</location>
    </subcellularLocation>
</comment>
<dbReference type="AlphaFoldDB" id="A0A7X1FWC5"/>
<dbReference type="Proteomes" id="UP000551327">
    <property type="component" value="Unassembled WGS sequence"/>
</dbReference>
<keyword evidence="10" id="KW-1185">Reference proteome</keyword>
<dbReference type="InterPro" id="IPR051310">
    <property type="entry name" value="MCP_chemotaxis"/>
</dbReference>
<keyword evidence="6" id="KW-1133">Transmembrane helix</keyword>
<protein>
    <submittedName>
        <fullName evidence="9">Methyl-accepting chemotaxis protein</fullName>
    </submittedName>
</protein>
<keyword evidence="2" id="KW-0145">Chemotaxis</keyword>
<feature type="transmembrane region" description="Helical" evidence="6">
    <location>
        <begin position="42"/>
        <end position="60"/>
    </location>
</feature>
<dbReference type="GO" id="GO:0007165">
    <property type="term" value="P:signal transduction"/>
    <property type="evidence" value="ECO:0007669"/>
    <property type="project" value="UniProtKB-KW"/>
</dbReference>
<proteinExistence type="inferred from homology"/>
<evidence type="ECO:0000256" key="6">
    <source>
        <dbReference type="SAM" id="Phobius"/>
    </source>
</evidence>
<dbReference type="SMART" id="SM00304">
    <property type="entry name" value="HAMP"/>
    <property type="match status" value="2"/>
</dbReference>
<dbReference type="GO" id="GO:0016020">
    <property type="term" value="C:membrane"/>
    <property type="evidence" value="ECO:0007669"/>
    <property type="project" value="UniProtKB-SubCell"/>
</dbReference>
<evidence type="ECO:0000256" key="5">
    <source>
        <dbReference type="SAM" id="MobiDB-lite"/>
    </source>
</evidence>
<dbReference type="Gene3D" id="6.10.340.10">
    <property type="match status" value="1"/>
</dbReference>
<sequence>MLRWFEQIAPIRTKFQVMLAVHGTLSGLGLIATFAARSAPDSWWPVILAAAGVIATLLAVPTFSRLVCKPYVDTVVRMEALAAGDIDSPVHYTEHQDCVGRMTKAMAVFAGHSRTIRTSEATFERLVGTMRQGLQHLADKDLGFTLTEPLPPEYDQLRLDFNRATAALRQTIESVLETAYDIHANASEIRAATDDLSSRTEQNAAAIEGTTRAMNEVSSGVQANAGSAAEVNGTVAAVHGEASEGGRIVERAVAAMQAIHESAQEISKIVGVIDGIAFQTNLLALNAGVEAARAGDAGKGFAVVANEVRALAQRSAEAAQEIKTLIGKSNGQVEQGVTLVGETGTALAKIVERIGEVQGSVRSIADTAGRQATNLAEVNGSIGAMDRMTQQNAAMVEQSTAAARGLADRADQLTQLVEAFRTGRSVQTARSPRVQAPAPVQRTEPAGAPRAKAAPLTAPPARRPAAPVVSGNLALAPADAEDWSSF</sequence>
<evidence type="ECO:0000313" key="9">
    <source>
        <dbReference type="EMBL" id="MBC2668049.1"/>
    </source>
</evidence>
<dbReference type="PANTHER" id="PTHR43531:SF11">
    <property type="entry name" value="METHYL-ACCEPTING CHEMOTAXIS PROTEIN 3"/>
    <property type="match status" value="1"/>
</dbReference>
<dbReference type="SUPFAM" id="SSF58104">
    <property type="entry name" value="Methyl-accepting chemotaxis protein (MCP) signaling domain"/>
    <property type="match status" value="1"/>
</dbReference>
<feature type="domain" description="HAMP" evidence="8">
    <location>
        <begin position="121"/>
        <end position="173"/>
    </location>
</feature>
<evidence type="ECO:0000259" key="8">
    <source>
        <dbReference type="PROSITE" id="PS50885"/>
    </source>
</evidence>
<feature type="region of interest" description="Disordered" evidence="5">
    <location>
        <begin position="423"/>
        <end position="468"/>
    </location>
</feature>
<dbReference type="CDD" id="cd11386">
    <property type="entry name" value="MCP_signal"/>
    <property type="match status" value="1"/>
</dbReference>
<evidence type="ECO:0000313" key="10">
    <source>
        <dbReference type="Proteomes" id="UP000551327"/>
    </source>
</evidence>
<dbReference type="FunFam" id="1.10.287.950:FF:000001">
    <property type="entry name" value="Methyl-accepting chemotaxis sensory transducer"/>
    <property type="match status" value="1"/>
</dbReference>
<evidence type="ECO:0000259" key="7">
    <source>
        <dbReference type="PROSITE" id="PS50111"/>
    </source>
</evidence>
<evidence type="ECO:0000256" key="3">
    <source>
        <dbReference type="ARBA" id="ARBA00029447"/>
    </source>
</evidence>
<dbReference type="PANTHER" id="PTHR43531">
    <property type="entry name" value="PROTEIN ICFG"/>
    <property type="match status" value="1"/>
</dbReference>